<feature type="region of interest" description="Disordered" evidence="2">
    <location>
        <begin position="1"/>
        <end position="106"/>
    </location>
</feature>
<feature type="compositionally biased region" description="Basic and acidic residues" evidence="2">
    <location>
        <begin position="18"/>
        <end position="31"/>
    </location>
</feature>
<evidence type="ECO:0000313" key="4">
    <source>
        <dbReference type="Proteomes" id="UP000230069"/>
    </source>
</evidence>
<feature type="compositionally biased region" description="Polar residues" evidence="2">
    <location>
        <begin position="94"/>
        <end position="106"/>
    </location>
</feature>
<dbReference type="InterPro" id="IPR005513">
    <property type="entry name" value="LEA_1"/>
</dbReference>
<sequence>MQTTKETVSNIAASAKSGMDKTKATAQEKTRQHNAAAHNMGGATGGTVGGLHGTTTGHSTGTNQMSAVPGHGTGAPAGGHVTEGTVGTHPTGTNTGVNSRTGGACS</sequence>
<accession>A0A2G5EPD2</accession>
<gene>
    <name evidence="3" type="ORF">AQUCO_00600355v1</name>
</gene>
<evidence type="ECO:0000313" key="3">
    <source>
        <dbReference type="EMBL" id="PIA57580.1"/>
    </source>
</evidence>
<protein>
    <submittedName>
        <fullName evidence="3">Uncharacterized protein</fullName>
    </submittedName>
</protein>
<reference evidence="3 4" key="1">
    <citation type="submission" date="2017-09" db="EMBL/GenBank/DDBJ databases">
        <title>WGS assembly of Aquilegia coerulea Goldsmith.</title>
        <authorList>
            <person name="Hodges S."/>
            <person name="Kramer E."/>
            <person name="Nordborg M."/>
            <person name="Tomkins J."/>
            <person name="Borevitz J."/>
            <person name="Derieg N."/>
            <person name="Yan J."/>
            <person name="Mihaltcheva S."/>
            <person name="Hayes R.D."/>
            <person name="Rokhsar D."/>
        </authorList>
    </citation>
    <scope>NUCLEOTIDE SEQUENCE [LARGE SCALE GENOMIC DNA]</scope>
    <source>
        <strain evidence="4">cv. Goldsmith</strain>
    </source>
</reference>
<dbReference type="AlphaFoldDB" id="A0A2G5EPD2"/>
<feature type="compositionally biased region" description="Low complexity" evidence="2">
    <location>
        <begin position="53"/>
        <end position="62"/>
    </location>
</feature>
<feature type="compositionally biased region" description="Low complexity" evidence="2">
    <location>
        <begin position="78"/>
        <end position="93"/>
    </location>
</feature>
<dbReference type="EMBL" id="KZ305023">
    <property type="protein sequence ID" value="PIA57580.1"/>
    <property type="molecule type" value="Genomic_DNA"/>
</dbReference>
<dbReference type="GO" id="GO:0009793">
    <property type="term" value="P:embryo development ending in seed dormancy"/>
    <property type="evidence" value="ECO:0007669"/>
    <property type="project" value="InterPro"/>
</dbReference>
<organism evidence="3 4">
    <name type="scientific">Aquilegia coerulea</name>
    <name type="common">Rocky mountain columbine</name>
    <dbReference type="NCBI Taxonomy" id="218851"/>
    <lineage>
        <taxon>Eukaryota</taxon>
        <taxon>Viridiplantae</taxon>
        <taxon>Streptophyta</taxon>
        <taxon>Embryophyta</taxon>
        <taxon>Tracheophyta</taxon>
        <taxon>Spermatophyta</taxon>
        <taxon>Magnoliopsida</taxon>
        <taxon>Ranunculales</taxon>
        <taxon>Ranunculaceae</taxon>
        <taxon>Thalictroideae</taxon>
        <taxon>Aquilegia</taxon>
    </lineage>
</organism>
<evidence type="ECO:0000256" key="2">
    <source>
        <dbReference type="SAM" id="MobiDB-lite"/>
    </source>
</evidence>
<dbReference type="InParanoid" id="A0A2G5EPD2"/>
<dbReference type="OrthoDB" id="758082at2759"/>
<feature type="compositionally biased region" description="Gly residues" evidence="2">
    <location>
        <begin position="42"/>
        <end position="52"/>
    </location>
</feature>
<keyword evidence="4" id="KW-1185">Reference proteome</keyword>
<name>A0A2G5EPD2_AQUCA</name>
<evidence type="ECO:0000256" key="1">
    <source>
        <dbReference type="ARBA" id="ARBA00010975"/>
    </source>
</evidence>
<dbReference type="Pfam" id="PF03760">
    <property type="entry name" value="LEA_1"/>
    <property type="match status" value="1"/>
</dbReference>
<dbReference type="FunCoup" id="A0A2G5EPD2">
    <property type="interactions" value="40"/>
</dbReference>
<dbReference type="Proteomes" id="UP000230069">
    <property type="component" value="Unassembled WGS sequence"/>
</dbReference>
<proteinExistence type="inferred from homology"/>
<feature type="compositionally biased region" description="Polar residues" evidence="2">
    <location>
        <begin position="1"/>
        <end position="12"/>
    </location>
</feature>
<comment type="similarity">
    <text evidence="1">Belongs to the LEA type 1 family.</text>
</comment>